<gene>
    <name evidence="1" type="ORF">E4A48_15065</name>
</gene>
<dbReference type="AlphaFoldDB" id="A0A514EFR4"/>
<dbReference type="EMBL" id="CP038228">
    <property type="protein sequence ID" value="QDI04831.1"/>
    <property type="molecule type" value="Genomic_DNA"/>
</dbReference>
<protein>
    <submittedName>
        <fullName evidence="1">Uncharacterized protein</fullName>
    </submittedName>
</protein>
<evidence type="ECO:0000313" key="2">
    <source>
        <dbReference type="Proteomes" id="UP000319349"/>
    </source>
</evidence>
<dbReference type="RefSeq" id="WP_142742697.1">
    <property type="nucleotide sequence ID" value="NZ_CP038228.1"/>
</dbReference>
<sequence>MSGHHDFIFPKHPHLPAPDWKKLEQRLLDEGWVIPAVGRDVPEIALRDLHFSLGRLSERHFDFDPTWRTTGDLIAAHVAARALPNDVPVIHDQTVAQAVAMLECHGIALTDWQCFDAASSTWCCAQYRPGPEFIRFLDREIFDPGRDTLAMMLLEFDGDHPFVSAGGNTFEPRLPGSGEELVELASEHILLISISPPLPISRNIERIE</sequence>
<name>A0A514EFR4_9XANT</name>
<reference evidence="1 2" key="1">
    <citation type="submission" date="2019-03" db="EMBL/GenBank/DDBJ databases">
        <title>Tal1 in Xanthomonas translucens pv. cerealis Contributes to Virulence in Bacterial Leaf Streak of Wheat.</title>
        <authorList>
            <person name="Shah S.M.A."/>
            <person name="Haq F."/>
            <person name="Ma W."/>
            <person name="Xu X."/>
            <person name="Wang S."/>
            <person name="Xu Z."/>
            <person name="Zou L."/>
            <person name="Zhu B."/>
            <person name="Chen G."/>
        </authorList>
    </citation>
    <scope>NUCLEOTIDE SEQUENCE [LARGE SCALE GENOMIC DNA]</scope>
    <source>
        <strain evidence="1 2">01</strain>
    </source>
</reference>
<proteinExistence type="predicted"/>
<dbReference type="Proteomes" id="UP000319349">
    <property type="component" value="Chromosome"/>
</dbReference>
<evidence type="ECO:0000313" key="1">
    <source>
        <dbReference type="EMBL" id="QDI04831.1"/>
    </source>
</evidence>
<keyword evidence="2" id="KW-1185">Reference proteome</keyword>
<organism evidence="1 2">
    <name type="scientific">Xanthomonas cerealis pv. cerealis</name>
    <dbReference type="NCBI Taxonomy" id="152263"/>
    <lineage>
        <taxon>Bacteria</taxon>
        <taxon>Pseudomonadati</taxon>
        <taxon>Pseudomonadota</taxon>
        <taxon>Gammaproteobacteria</taxon>
        <taxon>Lysobacterales</taxon>
        <taxon>Lysobacteraceae</taxon>
        <taxon>Xanthomonas</taxon>
        <taxon>Xanthomonas translucens group</taxon>
        <taxon>Xanthomonas cerealis</taxon>
    </lineage>
</organism>
<accession>A0A514EFR4</accession>